<comment type="caution">
    <text evidence="2">The sequence shown here is derived from an EMBL/GenBank/DDBJ whole genome shotgun (WGS) entry which is preliminary data.</text>
</comment>
<dbReference type="EMBL" id="MQVR01000006">
    <property type="protein sequence ID" value="OKL54833.1"/>
    <property type="molecule type" value="Genomic_DNA"/>
</dbReference>
<proteinExistence type="predicted"/>
<organism evidence="2 3">
    <name type="scientific">Bowdeniella nasicola</name>
    <dbReference type="NCBI Taxonomy" id="208480"/>
    <lineage>
        <taxon>Bacteria</taxon>
        <taxon>Bacillati</taxon>
        <taxon>Actinomycetota</taxon>
        <taxon>Actinomycetes</taxon>
        <taxon>Actinomycetales</taxon>
        <taxon>Actinomycetaceae</taxon>
        <taxon>Bowdeniella</taxon>
    </lineage>
</organism>
<evidence type="ECO:0000256" key="1">
    <source>
        <dbReference type="SAM" id="SignalP"/>
    </source>
</evidence>
<accession>A0A1Q5Q4X2</accession>
<evidence type="ECO:0000313" key="3">
    <source>
        <dbReference type="Proteomes" id="UP000185628"/>
    </source>
</evidence>
<reference evidence="3" key="1">
    <citation type="submission" date="2016-12" db="EMBL/GenBank/DDBJ databases">
        <authorList>
            <person name="Meng X."/>
        </authorList>
    </citation>
    <scope>NUCLEOTIDE SEQUENCE [LARGE SCALE GENOMIC DNA]</scope>
    <source>
        <strain evidence="3">DSM 19116</strain>
    </source>
</reference>
<feature type="signal peptide" evidence="1">
    <location>
        <begin position="1"/>
        <end position="21"/>
    </location>
</feature>
<sequence>MINLRLVAAALSLAAMGLAECATTPSAQPTTTAAGQEFGPYAVVPADAPAEGYPKVDGVTDAHLGLPKSRIHGWKPKEKITPPSWTEEEKAAEARRKAEQFFQEKVPKDLPTIELGPYLGFDEGMAKQAECAKAKGFPVVVVSRGFAYDPGVPVAQDDALNMAHYECAMKYPYDPVFARGSLARFTGHLF</sequence>
<gene>
    <name evidence="2" type="ORF">BSZ39_01760</name>
</gene>
<dbReference type="AlphaFoldDB" id="A0A1Q5Q4X2"/>
<keyword evidence="3" id="KW-1185">Reference proteome</keyword>
<name>A0A1Q5Q4X2_9ACTO</name>
<protein>
    <submittedName>
        <fullName evidence="2">Uncharacterized protein</fullName>
    </submittedName>
</protein>
<feature type="chain" id="PRO_5012366485" evidence="1">
    <location>
        <begin position="22"/>
        <end position="190"/>
    </location>
</feature>
<dbReference type="Proteomes" id="UP000185628">
    <property type="component" value="Unassembled WGS sequence"/>
</dbReference>
<evidence type="ECO:0000313" key="2">
    <source>
        <dbReference type="EMBL" id="OKL54833.1"/>
    </source>
</evidence>
<dbReference type="RefSeq" id="WP_073715683.1">
    <property type="nucleotide sequence ID" value="NZ_MQVR01000006.1"/>
</dbReference>
<keyword evidence="1" id="KW-0732">Signal</keyword>